<name>A0A1P8EKP4_9GAMM</name>
<dbReference type="NCBIfam" id="NF047637">
    <property type="entry name" value="lipo_CC0125"/>
    <property type="match status" value="1"/>
</dbReference>
<evidence type="ECO:0008006" key="5">
    <source>
        <dbReference type="Google" id="ProtNLM"/>
    </source>
</evidence>
<dbReference type="STRING" id="487316.BEN76_12520"/>
<dbReference type="KEGG" id="asol:BEN76_12520"/>
<dbReference type="EMBL" id="CP134206">
    <property type="protein sequence ID" value="WND06485.1"/>
    <property type="molecule type" value="Genomic_DNA"/>
</dbReference>
<reference evidence="3" key="2">
    <citation type="submission" date="2023-09" db="EMBL/GenBank/DDBJ databases">
        <title>Acinetobacter soli.</title>
        <authorList>
            <person name="Kim B."/>
            <person name="Kim D."/>
            <person name="Park D."/>
        </authorList>
    </citation>
    <scope>NUCLEOTIDE SEQUENCE</scope>
    <source>
        <strain evidence="3">2023.05</strain>
    </source>
</reference>
<dbReference type="Proteomes" id="UP000185674">
    <property type="component" value="Chromosome"/>
</dbReference>
<dbReference type="eggNOG" id="ENOG5033AC8">
    <property type="taxonomic scope" value="Bacteria"/>
</dbReference>
<dbReference type="RefSeq" id="WP_025095631.1">
    <property type="nucleotide sequence ID" value="NZ_BHGE01000012.1"/>
</dbReference>
<reference evidence="2 4" key="1">
    <citation type="submission" date="2016-08" db="EMBL/GenBank/DDBJ databases">
        <title>Complete genome sequence of Acinetobacter baylyi strain GFJ2.</title>
        <authorList>
            <person name="Tabata M."/>
            <person name="Kuboki S."/>
            <person name="Gibu N."/>
            <person name="Kinouchi Y."/>
            <person name="Vangnai A."/>
            <person name="Kasai D."/>
            <person name="Fukuda M."/>
        </authorList>
    </citation>
    <scope>NUCLEOTIDE SEQUENCE [LARGE SCALE GENOMIC DNA]</scope>
    <source>
        <strain evidence="2 4">GFJ2</strain>
    </source>
</reference>
<evidence type="ECO:0000313" key="3">
    <source>
        <dbReference type="EMBL" id="WND06485.1"/>
    </source>
</evidence>
<organism evidence="2 4">
    <name type="scientific">Acinetobacter soli</name>
    <dbReference type="NCBI Taxonomy" id="487316"/>
    <lineage>
        <taxon>Bacteria</taxon>
        <taxon>Pseudomonadati</taxon>
        <taxon>Pseudomonadota</taxon>
        <taxon>Gammaproteobacteria</taxon>
        <taxon>Moraxellales</taxon>
        <taxon>Moraxellaceae</taxon>
        <taxon>Acinetobacter</taxon>
    </lineage>
</organism>
<dbReference type="GeneID" id="67512789"/>
<dbReference type="EMBL" id="CP016896">
    <property type="protein sequence ID" value="APV36791.1"/>
    <property type="molecule type" value="Genomic_DNA"/>
</dbReference>
<protein>
    <recommendedName>
        <fullName evidence="5">Lipoprotein</fullName>
    </recommendedName>
</protein>
<feature type="signal peptide" evidence="1">
    <location>
        <begin position="1"/>
        <end position="17"/>
    </location>
</feature>
<dbReference type="Proteomes" id="UP001256400">
    <property type="component" value="Chromosome"/>
</dbReference>
<feature type="chain" id="PRO_5043148500" description="Lipoprotein" evidence="1">
    <location>
        <begin position="18"/>
        <end position="190"/>
    </location>
</feature>
<gene>
    <name evidence="2" type="ORF">BEN76_12520</name>
    <name evidence="3" type="ORF">RHP80_04880</name>
</gene>
<evidence type="ECO:0000313" key="4">
    <source>
        <dbReference type="Proteomes" id="UP000185674"/>
    </source>
</evidence>
<evidence type="ECO:0000256" key="1">
    <source>
        <dbReference type="SAM" id="SignalP"/>
    </source>
</evidence>
<keyword evidence="1" id="KW-0732">Signal</keyword>
<accession>A0A1P8EKP4</accession>
<sequence>MKYLPVSILLATSLAFTGCASLPHKPRTFDQLGQFSSYPLNSQSFRIGFKADSSVSYGAAEEITLVKAAQTTLKNGFRFFKVLNDPSNMAQKPPRQAVVYSSPSMYYPYGYYRRHPAFWPDPFFDTPQVVNLDPVEVSYTIACFKDQKTAPSDAFDATLILRSLGAKYGLGPNGEVLMPQPAAAPNMPKN</sequence>
<dbReference type="AlphaFoldDB" id="A0A1P8EKP4"/>
<proteinExistence type="predicted"/>
<evidence type="ECO:0000313" key="2">
    <source>
        <dbReference type="EMBL" id="APV36791.1"/>
    </source>
</evidence>
<dbReference type="PROSITE" id="PS51257">
    <property type="entry name" value="PROKAR_LIPOPROTEIN"/>
    <property type="match status" value="1"/>
</dbReference>